<protein>
    <submittedName>
        <fullName evidence="1">Uncharacterized protein</fullName>
    </submittedName>
</protein>
<evidence type="ECO:0000313" key="2">
    <source>
        <dbReference type="Proteomes" id="UP001159363"/>
    </source>
</evidence>
<reference evidence="1 2" key="1">
    <citation type="submission" date="2023-02" db="EMBL/GenBank/DDBJ databases">
        <title>LHISI_Scaffold_Assembly.</title>
        <authorList>
            <person name="Stuart O.P."/>
            <person name="Cleave R."/>
            <person name="Magrath M.J.L."/>
            <person name="Mikheyev A.S."/>
        </authorList>
    </citation>
    <scope>NUCLEOTIDE SEQUENCE [LARGE SCALE GENOMIC DNA]</scope>
    <source>
        <strain evidence="1">Daus_M_001</strain>
        <tissue evidence="1">Leg muscle</tissue>
    </source>
</reference>
<organism evidence="1 2">
    <name type="scientific">Dryococelus australis</name>
    <dbReference type="NCBI Taxonomy" id="614101"/>
    <lineage>
        <taxon>Eukaryota</taxon>
        <taxon>Metazoa</taxon>
        <taxon>Ecdysozoa</taxon>
        <taxon>Arthropoda</taxon>
        <taxon>Hexapoda</taxon>
        <taxon>Insecta</taxon>
        <taxon>Pterygota</taxon>
        <taxon>Neoptera</taxon>
        <taxon>Polyneoptera</taxon>
        <taxon>Phasmatodea</taxon>
        <taxon>Verophasmatodea</taxon>
        <taxon>Anareolatae</taxon>
        <taxon>Phasmatidae</taxon>
        <taxon>Eurycanthinae</taxon>
        <taxon>Dryococelus</taxon>
    </lineage>
</organism>
<name>A0ABQ9HSB7_9NEOP</name>
<sequence>MCTDSLCKHGTQKTVHLRDGVSSVKAVIQLMACVCATHVCTVAVKWASRQAVPMVDIKHFRRALCQYCVLFAEEAAGKGSHKHLGSLVTKAYTNWKNALEGFSGHAKTSYHQNCSEFVENFLRVAQGQHQPILNQLSNEHARQDAENRVILGSIVDTIILCGRQELDFRSKHDAGTVKTQATEINDILSIKKRQKHEMHYFFTLEMLQHASKTGMHSFGEQHVLFTCTQQNALTLWMGRSSPDPCALPCDSDTDVYTSLAVEDTDKLHAQYIQFLTTVMDAQLGASALHCDVFRMNVKHCLMRVHQPPLYSFIPLTTAQAPSITSASLTPPLRGGVFWSNGVGKLSVLVVHPLLLMPELVSPLSPLVTLIFACLFTSHCNPYRFGCPISRLGKPMRVIEVIMEQHHKERVREMGEPRENQPTSGIVRHSFHMRKSRSGPLLRTHACMPWHITPAQANLDTCIGASIDFPYWMPQTHVHSTSACVNPVGSHGRSTRPLPLGSLSRIVGELHAQSCSVGVTHLEPPLPLPCQTRSLLHSLPGSRENDWQRRLGWHYSSSSPLLEKLMSLEDA</sequence>
<keyword evidence="2" id="KW-1185">Reference proteome</keyword>
<gene>
    <name evidence="1" type="ORF">PR048_013234</name>
</gene>
<comment type="caution">
    <text evidence="1">The sequence shown here is derived from an EMBL/GenBank/DDBJ whole genome shotgun (WGS) entry which is preliminary data.</text>
</comment>
<accession>A0ABQ9HSB7</accession>
<dbReference type="EMBL" id="JARBHB010000004">
    <property type="protein sequence ID" value="KAJ8887020.1"/>
    <property type="molecule type" value="Genomic_DNA"/>
</dbReference>
<proteinExistence type="predicted"/>
<dbReference type="Proteomes" id="UP001159363">
    <property type="component" value="Chromosome X"/>
</dbReference>
<evidence type="ECO:0000313" key="1">
    <source>
        <dbReference type="EMBL" id="KAJ8887020.1"/>
    </source>
</evidence>